<sequence>MAHIKSLQELEGEPHSNAFPSEEPKTIRLTLSAGEHVKPHAHPDREIVLYLVTGSLELQLDEEAYHVNEGDVVHFDGAQDISPVAKADSIALLVLSEKQEGADSS</sequence>
<dbReference type="InterPro" id="IPR013096">
    <property type="entry name" value="Cupin_2"/>
</dbReference>
<dbReference type="EMBL" id="JBHSJG010000073">
    <property type="protein sequence ID" value="MFC4990476.1"/>
    <property type="molecule type" value="Genomic_DNA"/>
</dbReference>
<evidence type="ECO:0000259" key="2">
    <source>
        <dbReference type="Pfam" id="PF07883"/>
    </source>
</evidence>
<dbReference type="RefSeq" id="WP_224829750.1">
    <property type="nucleotide sequence ID" value="NZ_JAIVEF010000026.1"/>
</dbReference>
<gene>
    <name evidence="3" type="ORF">ACFPFO_22540</name>
</gene>
<dbReference type="Proteomes" id="UP001595925">
    <property type="component" value="Unassembled WGS sequence"/>
</dbReference>
<evidence type="ECO:0000256" key="1">
    <source>
        <dbReference type="SAM" id="MobiDB-lite"/>
    </source>
</evidence>
<dbReference type="Gene3D" id="2.60.120.10">
    <property type="entry name" value="Jelly Rolls"/>
    <property type="match status" value="1"/>
</dbReference>
<feature type="domain" description="Cupin type-2" evidence="2">
    <location>
        <begin position="29"/>
        <end position="77"/>
    </location>
</feature>
<reference evidence="3 4" key="1">
    <citation type="journal article" date="2019" name="Int. J. Syst. Evol. Microbiol.">
        <title>The Global Catalogue of Microorganisms (GCM) 10K type strain sequencing project: providing services to taxonomists for standard genome sequencing and annotation.</title>
        <authorList>
            <consortium name="The Broad Institute Genomics Platform"/>
            <consortium name="The Broad Institute Genome Sequencing Center for Infectious Disease"/>
            <person name="Wu L."/>
            <person name="Ma J."/>
        </authorList>
    </citation>
    <scope>NUCLEOTIDE SEQUENCE [LARGE SCALE GENOMIC DNA]</scope>
    <source>
        <strain evidence="3 4">CGMCC 1.15824</strain>
    </source>
</reference>
<accession>A0ABD5QLJ3</accession>
<feature type="region of interest" description="Disordered" evidence="1">
    <location>
        <begin position="1"/>
        <end position="25"/>
    </location>
</feature>
<dbReference type="SUPFAM" id="SSF51182">
    <property type="entry name" value="RmlC-like cupins"/>
    <property type="match status" value="1"/>
</dbReference>
<dbReference type="InterPro" id="IPR014710">
    <property type="entry name" value="RmlC-like_jellyroll"/>
</dbReference>
<evidence type="ECO:0000313" key="3">
    <source>
        <dbReference type="EMBL" id="MFC4990476.1"/>
    </source>
</evidence>
<dbReference type="InterPro" id="IPR011051">
    <property type="entry name" value="RmlC_Cupin_sf"/>
</dbReference>
<organism evidence="3 4">
    <name type="scientific">Saliphagus infecundisoli</name>
    <dbReference type="NCBI Taxonomy" id="1849069"/>
    <lineage>
        <taxon>Archaea</taxon>
        <taxon>Methanobacteriati</taxon>
        <taxon>Methanobacteriota</taxon>
        <taxon>Stenosarchaea group</taxon>
        <taxon>Halobacteria</taxon>
        <taxon>Halobacteriales</taxon>
        <taxon>Natrialbaceae</taxon>
        <taxon>Saliphagus</taxon>
    </lineage>
</organism>
<evidence type="ECO:0000313" key="4">
    <source>
        <dbReference type="Proteomes" id="UP001595925"/>
    </source>
</evidence>
<name>A0ABD5QLJ3_9EURY</name>
<proteinExistence type="predicted"/>
<protein>
    <submittedName>
        <fullName evidence="3">Cupin domain-containing protein</fullName>
    </submittedName>
</protein>
<feature type="compositionally biased region" description="Basic and acidic residues" evidence="1">
    <location>
        <begin position="1"/>
        <end position="14"/>
    </location>
</feature>
<comment type="caution">
    <text evidence="3">The sequence shown here is derived from an EMBL/GenBank/DDBJ whole genome shotgun (WGS) entry which is preliminary data.</text>
</comment>
<dbReference type="Pfam" id="PF07883">
    <property type="entry name" value="Cupin_2"/>
    <property type="match status" value="1"/>
</dbReference>
<dbReference type="AlphaFoldDB" id="A0ABD5QLJ3"/>
<keyword evidence="4" id="KW-1185">Reference proteome</keyword>